<dbReference type="Gene3D" id="1.10.260.40">
    <property type="entry name" value="lambda repressor-like DNA-binding domains"/>
    <property type="match status" value="1"/>
</dbReference>
<dbReference type="InterPro" id="IPR010982">
    <property type="entry name" value="Lambda_DNA-bd_dom_sf"/>
</dbReference>
<dbReference type="EMBL" id="JBHTAC010000005">
    <property type="protein sequence ID" value="MFC7242159.1"/>
    <property type="molecule type" value="Genomic_DNA"/>
</dbReference>
<dbReference type="SUPFAM" id="SSF47413">
    <property type="entry name" value="lambda repressor-like DNA-binding domains"/>
    <property type="match status" value="1"/>
</dbReference>
<dbReference type="SMART" id="SM00530">
    <property type="entry name" value="HTH_XRE"/>
    <property type="match status" value="1"/>
</dbReference>
<evidence type="ECO:0000313" key="3">
    <source>
        <dbReference type="Proteomes" id="UP001596392"/>
    </source>
</evidence>
<dbReference type="Proteomes" id="UP001596392">
    <property type="component" value="Unassembled WGS sequence"/>
</dbReference>
<dbReference type="CDD" id="cd00093">
    <property type="entry name" value="HTH_XRE"/>
    <property type="match status" value="1"/>
</dbReference>
<sequence>MVSGDLPAVTRDRHVMASDLPAVARRRLRLAIRALREEAGLTQGEVATALDWSLSKVQRIESGEVTVSGTDLRALLDTLGVADPAAIAELVQDARAARRRVAGWWDTPRYRSHLTPALMQLIQFESQATTIRVFAPAMVPGVLQTPRHADAVLGFWNGELGMITDDQRVARLEVRLRRREHIFDRVDRPTFVLAIDESVLYRTAGTEVAIEQFQHLMRHVTDGKIILRIVPFALAGLAVTLGSFSVLELGSENDSVLYRESWATDEVLHDPVLVSDHRRIFEAIERRSYGAERSSRLLEARIAALRAEFDS</sequence>
<dbReference type="PROSITE" id="PS50943">
    <property type="entry name" value="HTH_CROC1"/>
    <property type="match status" value="1"/>
</dbReference>
<dbReference type="InterPro" id="IPR001387">
    <property type="entry name" value="Cro/C1-type_HTH"/>
</dbReference>
<protein>
    <submittedName>
        <fullName evidence="2">Helix-turn-helix domain-containing protein</fullName>
    </submittedName>
</protein>
<feature type="domain" description="HTH cro/C1-type" evidence="1">
    <location>
        <begin position="32"/>
        <end position="87"/>
    </location>
</feature>
<evidence type="ECO:0000259" key="1">
    <source>
        <dbReference type="PROSITE" id="PS50943"/>
    </source>
</evidence>
<dbReference type="Pfam" id="PF13560">
    <property type="entry name" value="HTH_31"/>
    <property type="match status" value="1"/>
</dbReference>
<dbReference type="RefSeq" id="WP_376805592.1">
    <property type="nucleotide sequence ID" value="NZ_JBHTAC010000005.1"/>
</dbReference>
<evidence type="ECO:0000313" key="2">
    <source>
        <dbReference type="EMBL" id="MFC7242159.1"/>
    </source>
</evidence>
<gene>
    <name evidence="2" type="ORF">ACFQO7_06655</name>
</gene>
<name>A0ABW2GQE2_9ACTN</name>
<proteinExistence type="predicted"/>
<reference evidence="3" key="1">
    <citation type="journal article" date="2019" name="Int. J. Syst. Evol. Microbiol.">
        <title>The Global Catalogue of Microorganisms (GCM) 10K type strain sequencing project: providing services to taxonomists for standard genome sequencing and annotation.</title>
        <authorList>
            <consortium name="The Broad Institute Genomics Platform"/>
            <consortium name="The Broad Institute Genome Sequencing Center for Infectious Disease"/>
            <person name="Wu L."/>
            <person name="Ma J."/>
        </authorList>
    </citation>
    <scope>NUCLEOTIDE SEQUENCE [LARGE SCALE GENOMIC DNA]</scope>
    <source>
        <strain evidence="3">CGMCC 1.9106</strain>
    </source>
</reference>
<keyword evidence="3" id="KW-1185">Reference proteome</keyword>
<comment type="caution">
    <text evidence="2">The sequence shown here is derived from an EMBL/GenBank/DDBJ whole genome shotgun (WGS) entry which is preliminary data.</text>
</comment>
<dbReference type="Pfam" id="PF19054">
    <property type="entry name" value="DUF5753"/>
    <property type="match status" value="1"/>
</dbReference>
<dbReference type="InterPro" id="IPR043917">
    <property type="entry name" value="DUF5753"/>
</dbReference>
<accession>A0ABW2GQE2</accession>
<organism evidence="2 3">
    <name type="scientific">Catellatospora aurea</name>
    <dbReference type="NCBI Taxonomy" id="1337874"/>
    <lineage>
        <taxon>Bacteria</taxon>
        <taxon>Bacillati</taxon>
        <taxon>Actinomycetota</taxon>
        <taxon>Actinomycetes</taxon>
        <taxon>Micromonosporales</taxon>
        <taxon>Micromonosporaceae</taxon>
        <taxon>Catellatospora</taxon>
    </lineage>
</organism>